<gene>
    <name evidence="2" type="ORF">IJ22_49870</name>
</gene>
<dbReference type="RefSeq" id="WP_062410653.1">
    <property type="nucleotide sequence ID" value="NZ_CP013652.1"/>
</dbReference>
<dbReference type="EMBL" id="CP013652">
    <property type="protein sequence ID" value="ALS25249.1"/>
    <property type="molecule type" value="Genomic_DNA"/>
</dbReference>
<proteinExistence type="predicted"/>
<reference evidence="2 3" key="2">
    <citation type="journal article" date="2016" name="Genome Announc.">
        <title>Complete Genome Sequences of Two Interactive Moderate Thermophiles, Paenibacillus napthalenovorans 32O-Y and Paenibacillus sp. 32O-W.</title>
        <authorList>
            <person name="Butler R.R.III."/>
            <person name="Wang J."/>
            <person name="Stark B.C."/>
            <person name="Pombert J.F."/>
        </authorList>
    </citation>
    <scope>NUCLEOTIDE SEQUENCE [LARGE SCALE GENOMIC DNA]</scope>
    <source>
        <strain evidence="2 3">32O-Y</strain>
    </source>
</reference>
<reference evidence="3" key="1">
    <citation type="submission" date="2015-12" db="EMBL/GenBank/DDBJ databases">
        <title>Complete genome sequences of two moderately thermophilic Paenibacillus species.</title>
        <authorList>
            <person name="Butler R.III."/>
            <person name="Wang J."/>
            <person name="Stark B.C."/>
            <person name="Pombert J.-F."/>
        </authorList>
    </citation>
    <scope>NUCLEOTIDE SEQUENCE [LARGE SCALE GENOMIC DNA]</scope>
    <source>
        <strain evidence="3">32O-Y</strain>
    </source>
</reference>
<sequence length="75" mass="8435">MITKTVVVQGMDDQEDVNKVRLALHEVWGVDSVEVSLSKKKATFTYDETAASFRDFEQAVHELGYEIKTEDGVAE</sequence>
<dbReference type="KEGG" id="pnp:IJ22_49870"/>
<dbReference type="SUPFAM" id="SSF55008">
    <property type="entry name" value="HMA, heavy metal-associated domain"/>
    <property type="match status" value="1"/>
</dbReference>
<organism evidence="2 3">
    <name type="scientific">Paenibacillus naphthalenovorans</name>
    <dbReference type="NCBI Taxonomy" id="162209"/>
    <lineage>
        <taxon>Bacteria</taxon>
        <taxon>Bacillati</taxon>
        <taxon>Bacillota</taxon>
        <taxon>Bacilli</taxon>
        <taxon>Bacillales</taxon>
        <taxon>Paenibacillaceae</taxon>
        <taxon>Paenibacillus</taxon>
    </lineage>
</organism>
<dbReference type="Proteomes" id="UP000061660">
    <property type="component" value="Chromosome"/>
</dbReference>
<dbReference type="Gene3D" id="3.30.70.100">
    <property type="match status" value="1"/>
</dbReference>
<name>A0A0U2UTI6_9BACL</name>
<dbReference type="PROSITE" id="PS50846">
    <property type="entry name" value="HMA_2"/>
    <property type="match status" value="1"/>
</dbReference>
<protein>
    <submittedName>
        <fullName evidence="2">HMA domain-containing protein</fullName>
    </submittedName>
</protein>
<dbReference type="OrthoDB" id="2884671at2"/>
<dbReference type="GO" id="GO:0046872">
    <property type="term" value="F:metal ion binding"/>
    <property type="evidence" value="ECO:0007669"/>
    <property type="project" value="InterPro"/>
</dbReference>
<evidence type="ECO:0000313" key="2">
    <source>
        <dbReference type="EMBL" id="ALS25249.1"/>
    </source>
</evidence>
<dbReference type="AlphaFoldDB" id="A0A0U2UTI6"/>
<evidence type="ECO:0000259" key="1">
    <source>
        <dbReference type="PROSITE" id="PS50846"/>
    </source>
</evidence>
<evidence type="ECO:0000313" key="3">
    <source>
        <dbReference type="Proteomes" id="UP000061660"/>
    </source>
</evidence>
<dbReference type="PATRIC" id="fig|162209.4.peg.5270"/>
<dbReference type="STRING" id="162209.IJ22_49870"/>
<dbReference type="InterPro" id="IPR006121">
    <property type="entry name" value="HMA_dom"/>
</dbReference>
<keyword evidence="3" id="KW-1185">Reference proteome</keyword>
<feature type="domain" description="HMA" evidence="1">
    <location>
        <begin position="2"/>
        <end position="68"/>
    </location>
</feature>
<dbReference type="CDD" id="cd00371">
    <property type="entry name" value="HMA"/>
    <property type="match status" value="1"/>
</dbReference>
<dbReference type="InterPro" id="IPR036163">
    <property type="entry name" value="HMA_dom_sf"/>
</dbReference>
<accession>A0A0U2UTI6</accession>
<dbReference type="Pfam" id="PF00403">
    <property type="entry name" value="HMA"/>
    <property type="match status" value="1"/>
</dbReference>